<proteinExistence type="predicted"/>
<reference evidence="1 2" key="1">
    <citation type="submission" date="2018-08" db="EMBL/GenBank/DDBJ databases">
        <title>A genome reference for cultivated species of the human gut microbiota.</title>
        <authorList>
            <person name="Zou Y."/>
            <person name="Xue W."/>
            <person name="Luo G."/>
        </authorList>
    </citation>
    <scope>NUCLEOTIDE SEQUENCE [LARGE SCALE GENOMIC DNA]</scope>
    <source>
        <strain evidence="1 2">AF19-13AC</strain>
    </source>
</reference>
<dbReference type="Proteomes" id="UP000261023">
    <property type="component" value="Unassembled WGS sequence"/>
</dbReference>
<evidence type="ECO:0000313" key="1">
    <source>
        <dbReference type="EMBL" id="RGD68659.1"/>
    </source>
</evidence>
<evidence type="ECO:0000313" key="2">
    <source>
        <dbReference type="Proteomes" id="UP000261023"/>
    </source>
</evidence>
<name>A0A3E3DI59_9FIRM</name>
<accession>A0A3E3DI59</accession>
<dbReference type="OrthoDB" id="9796521at2"/>
<organism evidence="1 2">
    <name type="scientific">Hungatella hathewayi</name>
    <dbReference type="NCBI Taxonomy" id="154046"/>
    <lineage>
        <taxon>Bacteria</taxon>
        <taxon>Bacillati</taxon>
        <taxon>Bacillota</taxon>
        <taxon>Clostridia</taxon>
        <taxon>Lachnospirales</taxon>
        <taxon>Lachnospiraceae</taxon>
        <taxon>Hungatella</taxon>
    </lineage>
</organism>
<protein>
    <submittedName>
        <fullName evidence="1">Uncharacterized protein</fullName>
    </submittedName>
</protein>
<sequence>MITGYYCTNIFSERAKELIEFYRENLTIECLKKKGISVSEAIRYDWGTYEVRFNDIDGNEVVVDR</sequence>
<dbReference type="EMBL" id="QTJW01000015">
    <property type="protein sequence ID" value="RGD68659.1"/>
    <property type="molecule type" value="Genomic_DNA"/>
</dbReference>
<dbReference type="AlphaFoldDB" id="A0A3E3DI59"/>
<comment type="caution">
    <text evidence="1">The sequence shown here is derived from an EMBL/GenBank/DDBJ whole genome shotgun (WGS) entry which is preliminary data.</text>
</comment>
<gene>
    <name evidence="1" type="ORF">DWX31_21265</name>
</gene>